<proteinExistence type="inferred from homology"/>
<dbReference type="AlphaFoldDB" id="A0A511DKC9"/>
<evidence type="ECO:0000256" key="6">
    <source>
        <dbReference type="RuleBase" id="RU362125"/>
    </source>
</evidence>
<evidence type="ECO:0000256" key="2">
    <source>
        <dbReference type="ARBA" id="ARBA00009347"/>
    </source>
</evidence>
<protein>
    <submittedName>
        <fullName evidence="10">Acyl-CoA dehydrogenase</fullName>
    </submittedName>
</protein>
<evidence type="ECO:0000256" key="4">
    <source>
        <dbReference type="ARBA" id="ARBA00022827"/>
    </source>
</evidence>
<feature type="domain" description="Acyl-CoA dehydrogenase/oxidase N-terminal" evidence="9">
    <location>
        <begin position="31"/>
        <end position="124"/>
    </location>
</feature>
<keyword evidence="5 6" id="KW-0560">Oxidoreductase</keyword>
<dbReference type="GO" id="GO:0050660">
    <property type="term" value="F:flavin adenine dinucleotide binding"/>
    <property type="evidence" value="ECO:0007669"/>
    <property type="project" value="InterPro"/>
</dbReference>
<gene>
    <name evidence="10" type="ORF">PSU4_31980</name>
</gene>
<dbReference type="PANTHER" id="PTHR43292:SF4">
    <property type="entry name" value="ACYL-COA DEHYDROGENASE FADE34"/>
    <property type="match status" value="1"/>
</dbReference>
<evidence type="ECO:0000256" key="5">
    <source>
        <dbReference type="ARBA" id="ARBA00023002"/>
    </source>
</evidence>
<dbReference type="Gene3D" id="2.40.110.10">
    <property type="entry name" value="Butyryl-CoA Dehydrogenase, subunit A, domain 2"/>
    <property type="match status" value="1"/>
</dbReference>
<keyword evidence="3 6" id="KW-0285">Flavoprotein</keyword>
<keyword evidence="11" id="KW-1185">Reference proteome</keyword>
<evidence type="ECO:0000259" key="9">
    <source>
        <dbReference type="Pfam" id="PF02771"/>
    </source>
</evidence>
<dbReference type="EMBL" id="BJVJ01000030">
    <property type="protein sequence ID" value="GEL24244.1"/>
    <property type="molecule type" value="Genomic_DNA"/>
</dbReference>
<dbReference type="Pfam" id="PF02770">
    <property type="entry name" value="Acyl-CoA_dh_M"/>
    <property type="match status" value="1"/>
</dbReference>
<organism evidence="10 11">
    <name type="scientific">Pseudonocardia sulfidoxydans NBRC 16205</name>
    <dbReference type="NCBI Taxonomy" id="1223511"/>
    <lineage>
        <taxon>Bacteria</taxon>
        <taxon>Bacillati</taxon>
        <taxon>Actinomycetota</taxon>
        <taxon>Actinomycetes</taxon>
        <taxon>Pseudonocardiales</taxon>
        <taxon>Pseudonocardiaceae</taxon>
        <taxon>Pseudonocardia</taxon>
    </lineage>
</organism>
<feature type="domain" description="Acyl-CoA oxidase/dehydrogenase middle" evidence="8">
    <location>
        <begin position="130"/>
        <end position="217"/>
    </location>
</feature>
<dbReference type="Gene3D" id="1.10.540.10">
    <property type="entry name" value="Acyl-CoA dehydrogenase/oxidase, N-terminal domain"/>
    <property type="match status" value="1"/>
</dbReference>
<evidence type="ECO:0000259" key="7">
    <source>
        <dbReference type="Pfam" id="PF00441"/>
    </source>
</evidence>
<comment type="caution">
    <text evidence="10">The sequence shown here is derived from an EMBL/GenBank/DDBJ whole genome shotgun (WGS) entry which is preliminary data.</text>
</comment>
<dbReference type="GO" id="GO:0016627">
    <property type="term" value="F:oxidoreductase activity, acting on the CH-CH group of donors"/>
    <property type="evidence" value="ECO:0007669"/>
    <property type="project" value="InterPro"/>
</dbReference>
<dbReference type="InterPro" id="IPR006091">
    <property type="entry name" value="Acyl-CoA_Oxase/DH_mid-dom"/>
</dbReference>
<evidence type="ECO:0000259" key="8">
    <source>
        <dbReference type="Pfam" id="PF02770"/>
    </source>
</evidence>
<dbReference type="InterPro" id="IPR037069">
    <property type="entry name" value="AcylCoA_DH/ox_N_sf"/>
</dbReference>
<accession>A0A511DKC9</accession>
<keyword evidence="4 6" id="KW-0274">FAD</keyword>
<evidence type="ECO:0000313" key="11">
    <source>
        <dbReference type="Proteomes" id="UP000321685"/>
    </source>
</evidence>
<dbReference type="InterPro" id="IPR052161">
    <property type="entry name" value="Mycobact_Acyl-CoA_DH"/>
</dbReference>
<dbReference type="RefSeq" id="WP_186816987.1">
    <property type="nucleotide sequence ID" value="NZ_BJVJ01000030.1"/>
</dbReference>
<dbReference type="FunFam" id="2.40.110.10:FF:000011">
    <property type="entry name" value="Acyl-CoA dehydrogenase FadE34"/>
    <property type="match status" value="1"/>
</dbReference>
<dbReference type="InterPro" id="IPR036250">
    <property type="entry name" value="AcylCo_DH-like_C"/>
</dbReference>
<dbReference type="InterPro" id="IPR046373">
    <property type="entry name" value="Acyl-CoA_Oxase/DH_mid-dom_sf"/>
</dbReference>
<dbReference type="Pfam" id="PF02771">
    <property type="entry name" value="Acyl-CoA_dh_N"/>
    <property type="match status" value="1"/>
</dbReference>
<dbReference type="PANTHER" id="PTHR43292">
    <property type="entry name" value="ACYL-COA DEHYDROGENASE"/>
    <property type="match status" value="1"/>
</dbReference>
<evidence type="ECO:0000256" key="1">
    <source>
        <dbReference type="ARBA" id="ARBA00001974"/>
    </source>
</evidence>
<comment type="cofactor">
    <cofactor evidence="1 6">
        <name>FAD</name>
        <dbReference type="ChEBI" id="CHEBI:57692"/>
    </cofactor>
</comment>
<comment type="similarity">
    <text evidence="2 6">Belongs to the acyl-CoA dehydrogenase family.</text>
</comment>
<dbReference type="InterPro" id="IPR009100">
    <property type="entry name" value="AcylCoA_DH/oxidase_NM_dom_sf"/>
</dbReference>
<dbReference type="InterPro" id="IPR013786">
    <property type="entry name" value="AcylCoA_DH/ox_N"/>
</dbReference>
<dbReference type="SUPFAM" id="SSF47203">
    <property type="entry name" value="Acyl-CoA dehydrogenase C-terminal domain-like"/>
    <property type="match status" value="1"/>
</dbReference>
<name>A0A511DKC9_9PSEU</name>
<feature type="domain" description="Acyl-CoA dehydrogenase/oxidase C-terminal" evidence="7">
    <location>
        <begin position="234"/>
        <end position="386"/>
    </location>
</feature>
<dbReference type="GO" id="GO:0005886">
    <property type="term" value="C:plasma membrane"/>
    <property type="evidence" value="ECO:0007669"/>
    <property type="project" value="TreeGrafter"/>
</dbReference>
<dbReference type="Gene3D" id="1.20.140.10">
    <property type="entry name" value="Butyryl-CoA Dehydrogenase, subunit A, domain 3"/>
    <property type="match status" value="1"/>
</dbReference>
<dbReference type="InterPro" id="IPR009075">
    <property type="entry name" value="AcylCo_DH/oxidase_C"/>
</dbReference>
<reference evidence="10 11" key="1">
    <citation type="submission" date="2019-07" db="EMBL/GenBank/DDBJ databases">
        <title>Whole genome shotgun sequence of Pseudonocardia sulfidoxydans NBRC 16205.</title>
        <authorList>
            <person name="Hosoyama A."/>
            <person name="Uohara A."/>
            <person name="Ohji S."/>
            <person name="Ichikawa N."/>
        </authorList>
    </citation>
    <scope>NUCLEOTIDE SEQUENCE [LARGE SCALE GENOMIC DNA]</scope>
    <source>
        <strain evidence="10 11">NBRC 16205</strain>
    </source>
</reference>
<evidence type="ECO:0000256" key="3">
    <source>
        <dbReference type="ARBA" id="ARBA00022630"/>
    </source>
</evidence>
<evidence type="ECO:0000313" key="10">
    <source>
        <dbReference type="EMBL" id="GEL24244.1"/>
    </source>
</evidence>
<dbReference type="SUPFAM" id="SSF56645">
    <property type="entry name" value="Acyl-CoA dehydrogenase NM domain-like"/>
    <property type="match status" value="1"/>
</dbReference>
<dbReference type="Pfam" id="PF00441">
    <property type="entry name" value="Acyl-CoA_dh_1"/>
    <property type="match status" value="1"/>
</dbReference>
<dbReference type="Proteomes" id="UP000321685">
    <property type="component" value="Unassembled WGS sequence"/>
</dbReference>
<sequence length="392" mass="42590">MTLTEDVAQDRHPVETPEEFGARLRRWLRSATENLAPSATTFADRAATHAAMYDAGLFGMTWPIELGGRSLPTTYQTVFNREVAGFEWAIPDSSVTVGICAPTMADHGTPEQQARHISRMLRGDEVWTQLLSEPGAGSDLAAVSVRAIRDGDDFVLDGQKIWTSDAVEADYALALVRTDPGRPRHGGLSMLIVPLSEPGVDIRPLRDMTGDAPFNEVFLNEARVPVANLVGRENEGWTVLTTMLRHERIALSAGTAGARMDVDAFGALVALARARGVLDRTDVRDTLAEVFVQQRILDITGRRMREGLESGELQGPAGSLGKMGTAMAARAVAEATLKIEGMEGVAWRPDDGQVARRMREVLQFPKPGIAGGTTEIQKNVVAERLLGMPRDR</sequence>